<dbReference type="EMBL" id="GBRH01256753">
    <property type="protein sequence ID" value="JAD41142.1"/>
    <property type="molecule type" value="Transcribed_RNA"/>
</dbReference>
<proteinExistence type="predicted"/>
<reference evidence="1" key="2">
    <citation type="journal article" date="2015" name="Data Brief">
        <title>Shoot transcriptome of the giant reed, Arundo donax.</title>
        <authorList>
            <person name="Barrero R.A."/>
            <person name="Guerrero F.D."/>
            <person name="Moolhuijzen P."/>
            <person name="Goolsby J.A."/>
            <person name="Tidwell J."/>
            <person name="Bellgard S.E."/>
            <person name="Bellgard M.I."/>
        </authorList>
    </citation>
    <scope>NUCLEOTIDE SEQUENCE</scope>
    <source>
        <tissue evidence="1">Shoot tissue taken approximately 20 cm above the soil surface</tissue>
    </source>
</reference>
<accession>A0A0A9A283</accession>
<dbReference type="AlphaFoldDB" id="A0A0A9A283"/>
<name>A0A0A9A283_ARUDO</name>
<organism evidence="1">
    <name type="scientific">Arundo donax</name>
    <name type="common">Giant reed</name>
    <name type="synonym">Donax arundinaceus</name>
    <dbReference type="NCBI Taxonomy" id="35708"/>
    <lineage>
        <taxon>Eukaryota</taxon>
        <taxon>Viridiplantae</taxon>
        <taxon>Streptophyta</taxon>
        <taxon>Embryophyta</taxon>
        <taxon>Tracheophyta</taxon>
        <taxon>Spermatophyta</taxon>
        <taxon>Magnoliopsida</taxon>
        <taxon>Liliopsida</taxon>
        <taxon>Poales</taxon>
        <taxon>Poaceae</taxon>
        <taxon>PACMAD clade</taxon>
        <taxon>Arundinoideae</taxon>
        <taxon>Arundineae</taxon>
        <taxon>Arundo</taxon>
    </lineage>
</organism>
<protein>
    <submittedName>
        <fullName evidence="1">Uncharacterized protein</fullName>
    </submittedName>
</protein>
<sequence length="25" mass="2913">MHTTGHINDWPSIFLIFTFLKGIHS</sequence>
<evidence type="ECO:0000313" key="1">
    <source>
        <dbReference type="EMBL" id="JAD41142.1"/>
    </source>
</evidence>
<reference evidence="1" key="1">
    <citation type="submission" date="2014-09" db="EMBL/GenBank/DDBJ databases">
        <authorList>
            <person name="Magalhaes I.L.F."/>
            <person name="Oliveira U."/>
            <person name="Santos F.R."/>
            <person name="Vidigal T.H.D.A."/>
            <person name="Brescovit A.D."/>
            <person name="Santos A.J."/>
        </authorList>
    </citation>
    <scope>NUCLEOTIDE SEQUENCE</scope>
    <source>
        <tissue evidence="1">Shoot tissue taken approximately 20 cm above the soil surface</tissue>
    </source>
</reference>